<name>A0A433SWJ4_ELYCH</name>
<sequence length="498" mass="55164">MSEGEDLNPGSTGTANNGSISLSNGEAGREPPKVYNNSADNLNFGWFSLPRDEQNAGGSRHGSRPASVCGRKPQSGRPPSQGGAAYGQQGGPPDYNGGNQPGSESNLPPPSRQGYPQQKPIDSQRLVVNHDADMADFERSDHNCQQEYQMHPAADQCRGQGDDSTGQEYQREVEVVDWPLSRAAQEMLMRKAHPPAEPGLTFMDKKGTSSRPGSRGGTPSVPAVPPTPMPPLHWDGYKDTNRPTFASWRERWHRDHSLTQPHCLSQCPRGRNRRETEQRHNIFGDFNNNYNVESEITGTHCDSKLSDAVTVKGSTKNSNNNNGYDSSCVIKDDKGNLREDQGYWNKHWRDDHVTNIGTEFIGYDGSIFRAVKGSGQCKKAAPKEKNGNKSITLCVKREINSAFRKRIKKRASVVDPIVQTNGSGLDTCRSEMAARYEDIDTVEEGPPKHSKPIKKKTSFVLNVLTRVKNFKKAASCWGKKVSGRTLPRNTYCQFENDF</sequence>
<protein>
    <submittedName>
        <fullName evidence="2">Uncharacterized protein</fullName>
    </submittedName>
</protein>
<dbReference type="AlphaFoldDB" id="A0A433SWJ4"/>
<feature type="compositionally biased region" description="Polar residues" evidence="1">
    <location>
        <begin position="9"/>
        <end position="24"/>
    </location>
</feature>
<gene>
    <name evidence="2" type="ORF">EGW08_018555</name>
</gene>
<feature type="compositionally biased region" description="Basic and acidic residues" evidence="1">
    <location>
        <begin position="128"/>
        <end position="144"/>
    </location>
</feature>
<comment type="caution">
    <text evidence="2">The sequence shown here is derived from an EMBL/GenBank/DDBJ whole genome shotgun (WGS) entry which is preliminary data.</text>
</comment>
<evidence type="ECO:0000256" key="1">
    <source>
        <dbReference type="SAM" id="MobiDB-lite"/>
    </source>
</evidence>
<accession>A0A433SWJ4</accession>
<feature type="region of interest" description="Disordered" evidence="1">
    <location>
        <begin position="194"/>
        <end position="238"/>
    </location>
</feature>
<feature type="compositionally biased region" description="Low complexity" evidence="1">
    <location>
        <begin position="209"/>
        <end position="221"/>
    </location>
</feature>
<organism evidence="2 3">
    <name type="scientific">Elysia chlorotica</name>
    <name type="common">Eastern emerald elysia</name>
    <name type="synonym">Sea slug</name>
    <dbReference type="NCBI Taxonomy" id="188477"/>
    <lineage>
        <taxon>Eukaryota</taxon>
        <taxon>Metazoa</taxon>
        <taxon>Spiralia</taxon>
        <taxon>Lophotrochozoa</taxon>
        <taxon>Mollusca</taxon>
        <taxon>Gastropoda</taxon>
        <taxon>Heterobranchia</taxon>
        <taxon>Euthyneura</taxon>
        <taxon>Panpulmonata</taxon>
        <taxon>Sacoglossa</taxon>
        <taxon>Placobranchoidea</taxon>
        <taxon>Plakobranchidae</taxon>
        <taxon>Elysia</taxon>
    </lineage>
</organism>
<evidence type="ECO:0000313" key="2">
    <source>
        <dbReference type="EMBL" id="RUS73673.1"/>
    </source>
</evidence>
<evidence type="ECO:0000313" key="3">
    <source>
        <dbReference type="Proteomes" id="UP000271974"/>
    </source>
</evidence>
<proteinExistence type="predicted"/>
<dbReference type="EMBL" id="RQTK01000911">
    <property type="protein sequence ID" value="RUS73673.1"/>
    <property type="molecule type" value="Genomic_DNA"/>
</dbReference>
<dbReference type="Proteomes" id="UP000271974">
    <property type="component" value="Unassembled WGS sequence"/>
</dbReference>
<keyword evidence="3" id="KW-1185">Reference proteome</keyword>
<feature type="compositionally biased region" description="Pro residues" evidence="1">
    <location>
        <begin position="222"/>
        <end position="231"/>
    </location>
</feature>
<dbReference type="OrthoDB" id="6156694at2759"/>
<reference evidence="2 3" key="1">
    <citation type="submission" date="2019-01" db="EMBL/GenBank/DDBJ databases">
        <title>A draft genome assembly of the solar-powered sea slug Elysia chlorotica.</title>
        <authorList>
            <person name="Cai H."/>
            <person name="Li Q."/>
            <person name="Fang X."/>
            <person name="Li J."/>
            <person name="Curtis N.E."/>
            <person name="Altenburger A."/>
            <person name="Shibata T."/>
            <person name="Feng M."/>
            <person name="Maeda T."/>
            <person name="Schwartz J.A."/>
            <person name="Shigenobu S."/>
            <person name="Lundholm N."/>
            <person name="Nishiyama T."/>
            <person name="Yang H."/>
            <person name="Hasebe M."/>
            <person name="Li S."/>
            <person name="Pierce S.K."/>
            <person name="Wang J."/>
        </authorList>
    </citation>
    <scope>NUCLEOTIDE SEQUENCE [LARGE SCALE GENOMIC DNA]</scope>
    <source>
        <strain evidence="2">EC2010</strain>
        <tissue evidence="2">Whole organism of an adult</tissue>
    </source>
</reference>
<feature type="compositionally biased region" description="Polar residues" evidence="1">
    <location>
        <begin position="97"/>
        <end position="106"/>
    </location>
</feature>
<feature type="region of interest" description="Disordered" evidence="1">
    <location>
        <begin position="1"/>
        <end position="145"/>
    </location>
</feature>